<dbReference type="AlphaFoldDB" id="X0ZGB8"/>
<proteinExistence type="predicted"/>
<feature type="non-terminal residue" evidence="2">
    <location>
        <position position="201"/>
    </location>
</feature>
<reference evidence="2" key="1">
    <citation type="journal article" date="2014" name="Front. Microbiol.">
        <title>High frequency of phylogenetically diverse reductive dehalogenase-homologous genes in deep subseafloor sedimentary metagenomes.</title>
        <authorList>
            <person name="Kawai M."/>
            <person name="Futagami T."/>
            <person name="Toyoda A."/>
            <person name="Takaki Y."/>
            <person name="Nishi S."/>
            <person name="Hori S."/>
            <person name="Arai W."/>
            <person name="Tsubouchi T."/>
            <person name="Morono Y."/>
            <person name="Uchiyama I."/>
            <person name="Ito T."/>
            <person name="Fujiyama A."/>
            <person name="Inagaki F."/>
            <person name="Takami H."/>
        </authorList>
    </citation>
    <scope>NUCLEOTIDE SEQUENCE</scope>
    <source>
        <strain evidence="2">Expedition CK06-06</strain>
    </source>
</reference>
<keyword evidence="1" id="KW-1133">Transmembrane helix</keyword>
<evidence type="ECO:0000313" key="2">
    <source>
        <dbReference type="EMBL" id="GAG57222.1"/>
    </source>
</evidence>
<feature type="transmembrane region" description="Helical" evidence="1">
    <location>
        <begin position="122"/>
        <end position="141"/>
    </location>
</feature>
<dbReference type="Pfam" id="PF25702">
    <property type="entry name" value="CrAss_Ring_2"/>
    <property type="match status" value="1"/>
</dbReference>
<dbReference type="EMBL" id="BART01008724">
    <property type="protein sequence ID" value="GAG57222.1"/>
    <property type="molecule type" value="Genomic_DNA"/>
</dbReference>
<keyword evidence="1" id="KW-0812">Transmembrane</keyword>
<accession>X0ZGB8</accession>
<name>X0ZGB8_9ZZZZ</name>
<organism evidence="2">
    <name type="scientific">marine sediment metagenome</name>
    <dbReference type="NCBI Taxonomy" id="412755"/>
    <lineage>
        <taxon>unclassified sequences</taxon>
        <taxon>metagenomes</taxon>
        <taxon>ecological metagenomes</taxon>
    </lineage>
</organism>
<evidence type="ECO:0000256" key="1">
    <source>
        <dbReference type="SAM" id="Phobius"/>
    </source>
</evidence>
<dbReference type="InterPro" id="IPR057878">
    <property type="entry name" value="CrAss_Ring_2"/>
</dbReference>
<comment type="caution">
    <text evidence="2">The sequence shown here is derived from an EMBL/GenBank/DDBJ whole genome shotgun (WGS) entry which is preliminary data.</text>
</comment>
<keyword evidence="1" id="KW-0472">Membrane</keyword>
<protein>
    <submittedName>
        <fullName evidence="2">Uncharacterized protein</fullName>
    </submittedName>
</protein>
<sequence>MQSSYYSRELFYEFMKRARVLLLERLAKKFFKLSDFNYQKICMPMDLHSFHDCDCLPVDTKCKLLRSRFKLPQVILSRNRHIIKVFTITGETIDYAQDIEDFYNNAYSVTKKDKLGYIIFDGYLWLLGTTTAGVVIINAIFADPVELANISFCTTEGEELDYACYDASTDDFPLQASLDIAMYQEVANIMQIPLQIKEDLI</sequence>
<gene>
    <name evidence="2" type="ORF">S01H4_19551</name>
</gene>